<comment type="pathway">
    <text evidence="4">Carbohydrate biosynthesis.</text>
</comment>
<dbReference type="Pfam" id="PF00121">
    <property type="entry name" value="TIM"/>
    <property type="match status" value="1"/>
</dbReference>
<keyword evidence="6" id="KW-1185">Reference proteome</keyword>
<comment type="caution">
    <text evidence="5">The sequence shown here is derived from an EMBL/GenBank/DDBJ whole genome shotgun (WGS) entry which is preliminary data.</text>
</comment>
<dbReference type="InterPro" id="IPR020861">
    <property type="entry name" value="Triosephosphate_isomerase_AS"/>
</dbReference>
<evidence type="ECO:0008006" key="7">
    <source>
        <dbReference type="Google" id="ProtNLM"/>
    </source>
</evidence>
<dbReference type="InterPro" id="IPR013785">
    <property type="entry name" value="Aldolase_TIM"/>
</dbReference>
<dbReference type="AlphaFoldDB" id="A0AAW1RDH5"/>
<dbReference type="NCBIfam" id="TIGR00419">
    <property type="entry name" value="tim"/>
    <property type="match status" value="1"/>
</dbReference>
<dbReference type="Gene3D" id="3.20.20.70">
    <property type="entry name" value="Aldolase class I"/>
    <property type="match status" value="1"/>
</dbReference>
<dbReference type="PANTHER" id="PTHR21139:SF2">
    <property type="entry name" value="TRIOSEPHOSPHATE ISOMERASE"/>
    <property type="match status" value="1"/>
</dbReference>
<dbReference type="FunFam" id="3.20.20.70:FF:000025">
    <property type="entry name" value="Triosephosphate isomerase"/>
    <property type="match status" value="1"/>
</dbReference>
<dbReference type="PROSITE" id="PS51440">
    <property type="entry name" value="TIM_2"/>
    <property type="match status" value="1"/>
</dbReference>
<dbReference type="SUPFAM" id="SSF51351">
    <property type="entry name" value="Triosephosphate isomerase (TIM)"/>
    <property type="match status" value="1"/>
</dbReference>
<evidence type="ECO:0000313" key="6">
    <source>
        <dbReference type="Proteomes" id="UP001438707"/>
    </source>
</evidence>
<protein>
    <recommendedName>
        <fullName evidence="7">Triosephosphate isomerase</fullName>
    </recommendedName>
</protein>
<dbReference type="Proteomes" id="UP001438707">
    <property type="component" value="Unassembled WGS sequence"/>
</dbReference>
<dbReference type="GO" id="GO:0046166">
    <property type="term" value="P:glyceraldehyde-3-phosphate biosynthetic process"/>
    <property type="evidence" value="ECO:0007669"/>
    <property type="project" value="TreeGrafter"/>
</dbReference>
<dbReference type="HAMAP" id="MF_00147_B">
    <property type="entry name" value="TIM_B"/>
    <property type="match status" value="1"/>
</dbReference>
<comment type="similarity">
    <text evidence="1">Belongs to the triosephosphate isomerase family.</text>
</comment>
<evidence type="ECO:0000256" key="4">
    <source>
        <dbReference type="ARBA" id="ARBA00024331"/>
    </source>
</evidence>
<dbReference type="GO" id="GO:0005829">
    <property type="term" value="C:cytosol"/>
    <property type="evidence" value="ECO:0007669"/>
    <property type="project" value="TreeGrafter"/>
</dbReference>
<sequence>MHSRRVTAMAGHGKFFVGGNWKCNGSTDMIKQLVGELNSADVPKDENVEIIVAPTFVHLEQVKHSIQAPYQIAAQNCWHEPNGAYTGEVGPEMLKDLDVHWVILGHSERRHVIGESDGHIGDKIKQALSTGLKVIACIGETEAQRDASEAFSVVDRQMAAISKVVESSQWDQVVIAYEPVWAIGTGKVATPEIAQEIHHHVREWVEGEVSKDVAKGLRIVYGGSVSDKNAGELAERPDIDGFLVGGASLKAGPFAAICNSHRAAVAA</sequence>
<organism evidence="5 6">
    <name type="scientific">Apatococcus lobatus</name>
    <dbReference type="NCBI Taxonomy" id="904363"/>
    <lineage>
        <taxon>Eukaryota</taxon>
        <taxon>Viridiplantae</taxon>
        <taxon>Chlorophyta</taxon>
        <taxon>core chlorophytes</taxon>
        <taxon>Trebouxiophyceae</taxon>
        <taxon>Chlorellales</taxon>
        <taxon>Chlorellaceae</taxon>
        <taxon>Apatococcus</taxon>
    </lineage>
</organism>
<proteinExistence type="inferred from homology"/>
<dbReference type="InterPro" id="IPR022896">
    <property type="entry name" value="TrioseP_Isoase_bac/euk"/>
</dbReference>
<gene>
    <name evidence="5" type="ORF">WJX74_009662</name>
</gene>
<evidence type="ECO:0000313" key="5">
    <source>
        <dbReference type="EMBL" id="KAK9831257.1"/>
    </source>
</evidence>
<dbReference type="PROSITE" id="PS00171">
    <property type="entry name" value="TIM_1"/>
    <property type="match status" value="1"/>
</dbReference>
<dbReference type="GO" id="GO:0006094">
    <property type="term" value="P:gluconeogenesis"/>
    <property type="evidence" value="ECO:0007669"/>
    <property type="project" value="TreeGrafter"/>
</dbReference>
<dbReference type="GO" id="GO:0019563">
    <property type="term" value="P:glycerol catabolic process"/>
    <property type="evidence" value="ECO:0007669"/>
    <property type="project" value="TreeGrafter"/>
</dbReference>
<dbReference type="CDD" id="cd00311">
    <property type="entry name" value="TIM"/>
    <property type="match status" value="1"/>
</dbReference>
<comment type="subunit">
    <text evidence="2">Homodimer.</text>
</comment>
<evidence type="ECO:0000256" key="3">
    <source>
        <dbReference type="ARBA" id="ARBA00023235"/>
    </source>
</evidence>
<dbReference type="InterPro" id="IPR035990">
    <property type="entry name" value="TIM_sf"/>
</dbReference>
<dbReference type="GO" id="GO:0006096">
    <property type="term" value="P:glycolytic process"/>
    <property type="evidence" value="ECO:0007669"/>
    <property type="project" value="InterPro"/>
</dbReference>
<evidence type="ECO:0000256" key="2">
    <source>
        <dbReference type="ARBA" id="ARBA00011738"/>
    </source>
</evidence>
<reference evidence="5 6" key="1">
    <citation type="journal article" date="2024" name="Nat. Commun.">
        <title>Phylogenomics reveals the evolutionary origins of lichenization in chlorophyte algae.</title>
        <authorList>
            <person name="Puginier C."/>
            <person name="Libourel C."/>
            <person name="Otte J."/>
            <person name="Skaloud P."/>
            <person name="Haon M."/>
            <person name="Grisel S."/>
            <person name="Petersen M."/>
            <person name="Berrin J.G."/>
            <person name="Delaux P.M."/>
            <person name="Dal Grande F."/>
            <person name="Keller J."/>
        </authorList>
    </citation>
    <scope>NUCLEOTIDE SEQUENCE [LARGE SCALE GENOMIC DNA]</scope>
    <source>
        <strain evidence="5 6">SAG 2145</strain>
    </source>
</reference>
<keyword evidence="3" id="KW-0413">Isomerase</keyword>
<dbReference type="GO" id="GO:0004807">
    <property type="term" value="F:triose-phosphate isomerase activity"/>
    <property type="evidence" value="ECO:0007669"/>
    <property type="project" value="InterPro"/>
</dbReference>
<dbReference type="InterPro" id="IPR000652">
    <property type="entry name" value="Triosephosphate_isomerase"/>
</dbReference>
<accession>A0AAW1RDH5</accession>
<name>A0AAW1RDH5_9CHLO</name>
<evidence type="ECO:0000256" key="1">
    <source>
        <dbReference type="ARBA" id="ARBA00007422"/>
    </source>
</evidence>
<dbReference type="PANTHER" id="PTHR21139">
    <property type="entry name" value="TRIOSEPHOSPHATE ISOMERASE"/>
    <property type="match status" value="1"/>
</dbReference>
<dbReference type="EMBL" id="JALJOS010000014">
    <property type="protein sequence ID" value="KAK9831257.1"/>
    <property type="molecule type" value="Genomic_DNA"/>
</dbReference>